<dbReference type="Proteomes" id="UP001642409">
    <property type="component" value="Unassembled WGS sequence"/>
</dbReference>
<dbReference type="EMBL" id="CAXDID020000428">
    <property type="protein sequence ID" value="CAL6090496.1"/>
    <property type="molecule type" value="Genomic_DNA"/>
</dbReference>
<protein>
    <submittedName>
        <fullName evidence="3">Hypothetical_protein</fullName>
    </submittedName>
</protein>
<comment type="caution">
    <text evidence="2">The sequence shown here is derived from an EMBL/GenBank/DDBJ whole genome shotgun (WGS) entry which is preliminary data.</text>
</comment>
<reference evidence="3 4" key="2">
    <citation type="submission" date="2024-07" db="EMBL/GenBank/DDBJ databases">
        <authorList>
            <person name="Akdeniz Z."/>
        </authorList>
    </citation>
    <scope>NUCLEOTIDE SEQUENCE [LARGE SCALE GENOMIC DNA]</scope>
</reference>
<sequence>MNYQKLFQSVDKVYQNIDNTYLNQKFYYDMIQQFASTLESLEDQVKKNKPLIAPKPKSVVGVPLDQLQLLLAQFAQSVQILAKSVLIFDKDKQQQLISSMLHLDQMKQLKQAKFDKMQAERLNLKQLETQARAMFEKARPVSKNQDQYRERAEVLEKQQQNAVVKCNVAEQDFEDLIKEQLSELQTIDSTRVQTINLINTQLSQLFQQFVNNLQDQVNGFKFIDANESVLLFYEENKTDVKEVAKVQFVKQNGGVTNEKRETEIEKVEIKEEKENENKMKENEKEQKEEIKEEKEIQKEVKEEKDQAEEM</sequence>
<name>A0AA86NNM5_9EUKA</name>
<organism evidence="2">
    <name type="scientific">Hexamita inflata</name>
    <dbReference type="NCBI Taxonomy" id="28002"/>
    <lineage>
        <taxon>Eukaryota</taxon>
        <taxon>Metamonada</taxon>
        <taxon>Diplomonadida</taxon>
        <taxon>Hexamitidae</taxon>
        <taxon>Hexamitinae</taxon>
        <taxon>Hexamita</taxon>
    </lineage>
</organism>
<evidence type="ECO:0000256" key="1">
    <source>
        <dbReference type="SAM" id="MobiDB-lite"/>
    </source>
</evidence>
<proteinExistence type="predicted"/>
<accession>A0AA86NNM5</accession>
<evidence type="ECO:0000313" key="3">
    <source>
        <dbReference type="EMBL" id="CAL6090496.1"/>
    </source>
</evidence>
<feature type="region of interest" description="Disordered" evidence="1">
    <location>
        <begin position="269"/>
        <end position="310"/>
    </location>
</feature>
<evidence type="ECO:0000313" key="2">
    <source>
        <dbReference type="EMBL" id="CAI9922095.1"/>
    </source>
</evidence>
<dbReference type="AlphaFoldDB" id="A0AA86NNM5"/>
<feature type="compositionally biased region" description="Basic and acidic residues" evidence="1">
    <location>
        <begin position="269"/>
        <end position="304"/>
    </location>
</feature>
<evidence type="ECO:0000313" key="4">
    <source>
        <dbReference type="Proteomes" id="UP001642409"/>
    </source>
</evidence>
<gene>
    <name evidence="3" type="ORF">HINF_LOCUS65337</name>
    <name evidence="2" type="ORF">HINF_LOCUS9740</name>
</gene>
<reference evidence="2" key="1">
    <citation type="submission" date="2023-06" db="EMBL/GenBank/DDBJ databases">
        <authorList>
            <person name="Kurt Z."/>
        </authorList>
    </citation>
    <scope>NUCLEOTIDE SEQUENCE</scope>
</reference>
<dbReference type="EMBL" id="CATOUU010000245">
    <property type="protein sequence ID" value="CAI9922095.1"/>
    <property type="molecule type" value="Genomic_DNA"/>
</dbReference>
<keyword evidence="4" id="KW-1185">Reference proteome</keyword>